<proteinExistence type="predicted"/>
<comment type="caution">
    <text evidence="1">The sequence shown here is derived from an EMBL/GenBank/DDBJ whole genome shotgun (WGS) entry which is preliminary data.</text>
</comment>
<accession>H1KVE0</accession>
<sequence>MKTLLVPVTLHDALPSVFATAVLVARRFGSLIEGVALRPALAEYVPVDMVGGMTWLRDEEADQAEAQDAGQRFVAAMEAAGLPRREPGA</sequence>
<gene>
    <name evidence="1" type="ORF">MetexDRAFT_6605</name>
</gene>
<reference evidence="1 2" key="1">
    <citation type="submission" date="2011-09" db="EMBL/GenBank/DDBJ databases">
        <title>The draft genome of Methylobacterium extorquens DSM 13060.</title>
        <authorList>
            <consortium name="US DOE Joint Genome Institute (JGI-PGF)"/>
            <person name="Lucas S."/>
            <person name="Han J."/>
            <person name="Lapidus A."/>
            <person name="Cheng J.-F."/>
            <person name="Goodwin L."/>
            <person name="Pitluck S."/>
            <person name="Peters L."/>
            <person name="Land M.L."/>
            <person name="Hauser L."/>
            <person name="Koskimaki J."/>
            <person name="Halonen O."/>
            <person name="Pirttila A."/>
            <person name="Frank C."/>
            <person name="Woyke T.J."/>
        </authorList>
    </citation>
    <scope>NUCLEOTIDE SEQUENCE [LARGE SCALE GENOMIC DNA]</scope>
    <source>
        <strain evidence="1 2">DSM 13060</strain>
    </source>
</reference>
<protein>
    <submittedName>
        <fullName evidence="1">UspA domain protein</fullName>
    </submittedName>
</protein>
<name>H1KVE0_METEX</name>
<dbReference type="EMBL" id="AGJK01000486">
    <property type="protein sequence ID" value="EHP74585.1"/>
    <property type="molecule type" value="Genomic_DNA"/>
</dbReference>
<feature type="non-terminal residue" evidence="1">
    <location>
        <position position="89"/>
    </location>
</feature>
<evidence type="ECO:0000313" key="2">
    <source>
        <dbReference type="Proteomes" id="UP000004382"/>
    </source>
</evidence>
<dbReference type="AlphaFoldDB" id="H1KVE0"/>
<organism evidence="1 2">
    <name type="scientific">Methylorubrum extorquens DSM 13060</name>
    <dbReference type="NCBI Taxonomy" id="882800"/>
    <lineage>
        <taxon>Bacteria</taxon>
        <taxon>Pseudomonadati</taxon>
        <taxon>Pseudomonadota</taxon>
        <taxon>Alphaproteobacteria</taxon>
        <taxon>Hyphomicrobiales</taxon>
        <taxon>Methylobacteriaceae</taxon>
        <taxon>Methylorubrum</taxon>
    </lineage>
</organism>
<evidence type="ECO:0000313" key="1">
    <source>
        <dbReference type="EMBL" id="EHP74585.1"/>
    </source>
</evidence>
<dbReference type="Proteomes" id="UP000004382">
    <property type="component" value="Unassembled WGS sequence"/>
</dbReference>